<keyword evidence="9" id="KW-1185">Reference proteome</keyword>
<evidence type="ECO:0000256" key="5">
    <source>
        <dbReference type="ARBA" id="ARBA00023180"/>
    </source>
</evidence>
<dbReference type="Pfam" id="PF14541">
    <property type="entry name" value="TAXi_C"/>
    <property type="match status" value="1"/>
</dbReference>
<evidence type="ECO:0000313" key="8">
    <source>
        <dbReference type="EMBL" id="KAK8518240.1"/>
    </source>
</evidence>
<dbReference type="Pfam" id="PF14543">
    <property type="entry name" value="TAXi_N"/>
    <property type="match status" value="1"/>
</dbReference>
<feature type="domain" description="Peptidase A1" evidence="7">
    <location>
        <begin position="89"/>
        <end position="420"/>
    </location>
</feature>
<organism evidence="8 9">
    <name type="scientific">Hibiscus sabdariffa</name>
    <name type="common">roselle</name>
    <dbReference type="NCBI Taxonomy" id="183260"/>
    <lineage>
        <taxon>Eukaryota</taxon>
        <taxon>Viridiplantae</taxon>
        <taxon>Streptophyta</taxon>
        <taxon>Embryophyta</taxon>
        <taxon>Tracheophyta</taxon>
        <taxon>Spermatophyta</taxon>
        <taxon>Magnoliopsida</taxon>
        <taxon>eudicotyledons</taxon>
        <taxon>Gunneridae</taxon>
        <taxon>Pentapetalae</taxon>
        <taxon>rosids</taxon>
        <taxon>malvids</taxon>
        <taxon>Malvales</taxon>
        <taxon>Malvaceae</taxon>
        <taxon>Malvoideae</taxon>
        <taxon>Hibiscus</taxon>
    </lineage>
</organism>
<dbReference type="SUPFAM" id="SSF50630">
    <property type="entry name" value="Acid proteases"/>
    <property type="match status" value="1"/>
</dbReference>
<name>A0ABR2CFC8_9ROSI</name>
<dbReference type="Gene3D" id="2.40.70.10">
    <property type="entry name" value="Acid Proteases"/>
    <property type="match status" value="2"/>
</dbReference>
<dbReference type="InterPro" id="IPR032861">
    <property type="entry name" value="TAXi_N"/>
</dbReference>
<dbReference type="InterPro" id="IPR021109">
    <property type="entry name" value="Peptidase_aspartic_dom_sf"/>
</dbReference>
<dbReference type="InterPro" id="IPR034161">
    <property type="entry name" value="Pepsin-like_plant"/>
</dbReference>
<dbReference type="PROSITE" id="PS51767">
    <property type="entry name" value="PEPTIDASE_A1"/>
    <property type="match status" value="1"/>
</dbReference>
<protein>
    <recommendedName>
        <fullName evidence="7">Peptidase A1 domain-containing protein</fullName>
    </recommendedName>
</protein>
<accession>A0ABR2CFC8</accession>
<gene>
    <name evidence="8" type="ORF">V6N12_017393</name>
</gene>
<keyword evidence="3" id="KW-0064">Aspartyl protease</keyword>
<evidence type="ECO:0000256" key="3">
    <source>
        <dbReference type="ARBA" id="ARBA00022750"/>
    </source>
</evidence>
<evidence type="ECO:0000256" key="1">
    <source>
        <dbReference type="ARBA" id="ARBA00007447"/>
    </source>
</evidence>
<sequence length="427" mass="46733">MVHRQLLILFTVILSTLMFQSKPVVKASGFSVELIRGDSPLSPFYNASRSSSEMLMKNVLHSMSRIKHLRCLINQKCAQSVVIPVEACHLLKFFIGTPPVDYFAILDTGSDLTWIQCVPCTKCYPQNSSLFDPNASSTYKTLSFDSQTCRDFGGKQYSKTSDCQYQVLYGDNSNSTGVLSSDTLSFHSTIVQKTTFPNFIFGCGRNNQLSLPNAGVAGIFGLGGGSSSLVSQMRDQIDHRFSYCLVPHTSEGVGKLFLGQESIVSRPGVVSTPLVSKSPDTFYYITLEGVSIGDKTVRSSSGKGNIFIDSGTTLTALASDLYDSVEAMVKDAIGEQPLKNPPNTIGLCYKADTNVTVPDMVFHFSGADVRLKPVNTFDVNGDAVCMQIVPSFDPDSIFGNYAQINFLLEYDLNKRIVSFLPTDCTRH</sequence>
<keyword evidence="6" id="KW-0732">Signal</keyword>
<dbReference type="InterPro" id="IPR032799">
    <property type="entry name" value="TAXi_C"/>
</dbReference>
<dbReference type="EMBL" id="JBBPBM010000053">
    <property type="protein sequence ID" value="KAK8518240.1"/>
    <property type="molecule type" value="Genomic_DNA"/>
</dbReference>
<comment type="caution">
    <text evidence="8">The sequence shown here is derived from an EMBL/GenBank/DDBJ whole genome shotgun (WGS) entry which is preliminary data.</text>
</comment>
<evidence type="ECO:0000256" key="6">
    <source>
        <dbReference type="SAM" id="SignalP"/>
    </source>
</evidence>
<comment type="similarity">
    <text evidence="1">Belongs to the peptidase A1 family.</text>
</comment>
<dbReference type="PROSITE" id="PS00141">
    <property type="entry name" value="ASP_PROTEASE"/>
    <property type="match status" value="1"/>
</dbReference>
<dbReference type="PANTHER" id="PTHR47967:SF138">
    <property type="entry name" value="ASPARTIC PROTEINASE CDR1-LIKE"/>
    <property type="match status" value="1"/>
</dbReference>
<evidence type="ECO:0000259" key="7">
    <source>
        <dbReference type="PROSITE" id="PS51767"/>
    </source>
</evidence>
<keyword evidence="5" id="KW-0325">Glycoprotein</keyword>
<evidence type="ECO:0000256" key="4">
    <source>
        <dbReference type="ARBA" id="ARBA00022801"/>
    </source>
</evidence>
<dbReference type="CDD" id="cd05476">
    <property type="entry name" value="pepsin_A_like_plant"/>
    <property type="match status" value="1"/>
</dbReference>
<keyword evidence="2" id="KW-0645">Protease</keyword>
<dbReference type="Proteomes" id="UP001472677">
    <property type="component" value="Unassembled WGS sequence"/>
</dbReference>
<dbReference type="PANTHER" id="PTHR47967">
    <property type="entry name" value="OS07G0603500 PROTEIN-RELATED"/>
    <property type="match status" value="1"/>
</dbReference>
<evidence type="ECO:0000313" key="9">
    <source>
        <dbReference type="Proteomes" id="UP001472677"/>
    </source>
</evidence>
<dbReference type="InterPro" id="IPR051708">
    <property type="entry name" value="Plant_Aspart_Prot_A1"/>
</dbReference>
<dbReference type="InterPro" id="IPR033121">
    <property type="entry name" value="PEPTIDASE_A1"/>
</dbReference>
<dbReference type="InterPro" id="IPR001969">
    <property type="entry name" value="Aspartic_peptidase_AS"/>
</dbReference>
<evidence type="ECO:0000256" key="2">
    <source>
        <dbReference type="ARBA" id="ARBA00022670"/>
    </source>
</evidence>
<keyword evidence="4" id="KW-0378">Hydrolase</keyword>
<proteinExistence type="inferred from homology"/>
<feature type="chain" id="PRO_5045673907" description="Peptidase A1 domain-containing protein" evidence="6">
    <location>
        <begin position="28"/>
        <end position="427"/>
    </location>
</feature>
<feature type="signal peptide" evidence="6">
    <location>
        <begin position="1"/>
        <end position="27"/>
    </location>
</feature>
<reference evidence="8 9" key="1">
    <citation type="journal article" date="2024" name="G3 (Bethesda)">
        <title>Genome assembly of Hibiscus sabdariffa L. provides insights into metabolisms of medicinal natural products.</title>
        <authorList>
            <person name="Kim T."/>
        </authorList>
    </citation>
    <scope>NUCLEOTIDE SEQUENCE [LARGE SCALE GENOMIC DNA]</scope>
    <source>
        <strain evidence="8">TK-2024</strain>
        <tissue evidence="8">Old leaves</tissue>
    </source>
</reference>